<evidence type="ECO:0000256" key="1">
    <source>
        <dbReference type="SAM" id="Phobius"/>
    </source>
</evidence>
<reference evidence="2 3" key="1">
    <citation type="submission" date="2019-12" db="EMBL/GenBank/DDBJ databases">
        <title>Complete genome sequence of Algicella marina strain 9Alg 56(T) isolated from the red alga Tichocarpus crinitus.</title>
        <authorList>
            <person name="Kim S.-G."/>
            <person name="Nedashkovskaya O.I."/>
        </authorList>
    </citation>
    <scope>NUCLEOTIDE SEQUENCE [LARGE SCALE GENOMIC DNA]</scope>
    <source>
        <strain evidence="2 3">9Alg 56</strain>
    </source>
</reference>
<keyword evidence="1" id="KW-0472">Membrane</keyword>
<feature type="transmembrane region" description="Helical" evidence="1">
    <location>
        <begin position="45"/>
        <end position="69"/>
    </location>
</feature>
<dbReference type="Proteomes" id="UP000464495">
    <property type="component" value="Chromosome"/>
</dbReference>
<dbReference type="RefSeq" id="WP_161863702.1">
    <property type="nucleotide sequence ID" value="NZ_CP046620.1"/>
</dbReference>
<evidence type="ECO:0000313" key="2">
    <source>
        <dbReference type="EMBL" id="QHQ37161.1"/>
    </source>
</evidence>
<sequence length="131" mass="13050">MTSFEITYFALSLTGLAVLCTIVWQMGAAMADCPATGRAAKAGALTILTGFAAIGAGIVALVAALFPILTAGGLSPLYTALGFTGIALGIGFTFAAGRLQAVVLEAANRATQPADTMSHSTGITGTEQAPV</sequence>
<dbReference type="KEGG" id="amaq:GO499_19220"/>
<dbReference type="AlphaFoldDB" id="A0A6P1T5S3"/>
<proteinExistence type="predicted"/>
<gene>
    <name evidence="2" type="ORF">GO499_19220</name>
</gene>
<dbReference type="EMBL" id="CP046620">
    <property type="protein sequence ID" value="QHQ37161.1"/>
    <property type="molecule type" value="Genomic_DNA"/>
</dbReference>
<keyword evidence="3" id="KW-1185">Reference proteome</keyword>
<evidence type="ECO:0000313" key="3">
    <source>
        <dbReference type="Proteomes" id="UP000464495"/>
    </source>
</evidence>
<protein>
    <submittedName>
        <fullName evidence="2">Uncharacterized protein</fullName>
    </submittedName>
</protein>
<feature type="transmembrane region" description="Helical" evidence="1">
    <location>
        <begin position="75"/>
        <end position="96"/>
    </location>
</feature>
<name>A0A6P1T5S3_9RHOB</name>
<accession>A0A6P1T5S3</accession>
<keyword evidence="1" id="KW-1133">Transmembrane helix</keyword>
<feature type="transmembrane region" description="Helical" evidence="1">
    <location>
        <begin position="6"/>
        <end position="24"/>
    </location>
</feature>
<organism evidence="2 3">
    <name type="scientific">Algicella marina</name>
    <dbReference type="NCBI Taxonomy" id="2683284"/>
    <lineage>
        <taxon>Bacteria</taxon>
        <taxon>Pseudomonadati</taxon>
        <taxon>Pseudomonadota</taxon>
        <taxon>Alphaproteobacteria</taxon>
        <taxon>Rhodobacterales</taxon>
        <taxon>Paracoccaceae</taxon>
        <taxon>Algicella</taxon>
    </lineage>
</organism>
<keyword evidence="1" id="KW-0812">Transmembrane</keyword>